<dbReference type="EMBL" id="CP006272">
    <property type="protein sequence ID" value="AGZ44310.1"/>
    <property type="molecule type" value="Genomic_DNA"/>
</dbReference>
<dbReference type="Proteomes" id="UP000017746">
    <property type="component" value="Chromosome"/>
</dbReference>
<dbReference type="OrthoDB" id="3403620at2"/>
<protein>
    <submittedName>
        <fullName evidence="1">Uncharacterized protein</fullName>
    </submittedName>
</protein>
<dbReference type="PATRIC" id="fig|1246995.3.peg.6125"/>
<gene>
    <name evidence="1" type="ORF">AFR_30250</name>
</gene>
<dbReference type="eggNOG" id="ENOG50347RZ">
    <property type="taxonomic scope" value="Bacteria"/>
</dbReference>
<organism evidence="1 2">
    <name type="scientific">Actinoplanes friuliensis DSM 7358</name>
    <dbReference type="NCBI Taxonomy" id="1246995"/>
    <lineage>
        <taxon>Bacteria</taxon>
        <taxon>Bacillati</taxon>
        <taxon>Actinomycetota</taxon>
        <taxon>Actinomycetes</taxon>
        <taxon>Micromonosporales</taxon>
        <taxon>Micromonosporaceae</taxon>
        <taxon>Actinoplanes</taxon>
    </lineage>
</organism>
<sequence length="275" mass="31508">MSANTHTAGFDVPVQGRAEGRQGWFTKLFSATHETINLPPYPDREFSCRHEPSDPIRVLADGDAFTFKVFPTYEWRGYADSREELQDLTHVLLPRARRTAVHVLRPIARGHQPHRARDFEIAVNKRTDEDWRKLTDDGRDFWFRFTVRAEPDDLIQEQIRPYWEKRIKAECDHALGLQRAQQADELTRRWSTIFDNLEKDPRAAHAARLSGQDFAEVFGAFVGGKKKAVADLLKLLQDAVSGNEAGLGPSEYTRAWDEALKAFQQQYGLKVGESD</sequence>
<dbReference type="KEGG" id="afs:AFR_30250"/>
<name>U5W8K3_9ACTN</name>
<dbReference type="AlphaFoldDB" id="U5W8K3"/>
<proteinExistence type="predicted"/>
<keyword evidence="2" id="KW-1185">Reference proteome</keyword>
<accession>U5W8K3</accession>
<evidence type="ECO:0000313" key="2">
    <source>
        <dbReference type="Proteomes" id="UP000017746"/>
    </source>
</evidence>
<evidence type="ECO:0000313" key="1">
    <source>
        <dbReference type="EMBL" id="AGZ44310.1"/>
    </source>
</evidence>
<dbReference type="STRING" id="1246995.AFR_30250"/>
<reference evidence="1 2" key="1">
    <citation type="journal article" date="2014" name="J. Biotechnol.">
        <title>Complete genome sequence of the actinobacterium Actinoplanes friuliensis HAG 010964, producer of the lipopeptide antibiotic friulimycin.</title>
        <authorList>
            <person name="Ruckert C."/>
            <person name="Szczepanowski R."/>
            <person name="Albersmeier A."/>
            <person name="Goesmann A."/>
            <person name="Fischer N."/>
            <person name="Steinkamper A."/>
            <person name="Puhler A."/>
            <person name="Biener R."/>
            <person name="Schwartz D."/>
            <person name="Kalinowski J."/>
        </authorList>
    </citation>
    <scope>NUCLEOTIDE SEQUENCE [LARGE SCALE GENOMIC DNA]</scope>
    <source>
        <strain evidence="1 2">DSM 7358</strain>
    </source>
</reference>
<dbReference type="RefSeq" id="WP_023560647.1">
    <property type="nucleotide sequence ID" value="NC_022657.1"/>
</dbReference>
<dbReference type="HOGENOM" id="CLU_089617_0_0_11"/>